<feature type="domain" description="RING-type" evidence="6">
    <location>
        <begin position="258"/>
        <end position="301"/>
    </location>
</feature>
<evidence type="ECO:0000256" key="4">
    <source>
        <dbReference type="PROSITE-ProRule" id="PRU00175"/>
    </source>
</evidence>
<reference evidence="7" key="1">
    <citation type="submission" date="2020-07" db="EMBL/GenBank/DDBJ databases">
        <title>Genome sequence and genetic diversity analysis of an under-domesticated orphan crop, white fonio (Digitaria exilis).</title>
        <authorList>
            <person name="Bennetzen J.L."/>
            <person name="Chen S."/>
            <person name="Ma X."/>
            <person name="Wang X."/>
            <person name="Yssel A.E.J."/>
            <person name="Chaluvadi S.R."/>
            <person name="Johnson M."/>
            <person name="Gangashetty P."/>
            <person name="Hamidou F."/>
            <person name="Sanogo M.D."/>
            <person name="Zwaenepoel A."/>
            <person name="Wallace J."/>
            <person name="Van De Peer Y."/>
            <person name="Van Deynze A."/>
        </authorList>
    </citation>
    <scope>NUCLEOTIDE SEQUENCE</scope>
    <source>
        <tissue evidence="7">Leaves</tissue>
    </source>
</reference>
<proteinExistence type="predicted"/>
<dbReference type="PROSITE" id="PS50089">
    <property type="entry name" value="ZF_RING_2"/>
    <property type="match status" value="1"/>
</dbReference>
<dbReference type="Gene3D" id="3.30.40.10">
    <property type="entry name" value="Zinc/RING finger domain, C3HC4 (zinc finger)"/>
    <property type="match status" value="1"/>
</dbReference>
<sequence>METLYNDDEDSLQGGGATAANVPPPHNDGGSFDDDLEDVEFDEDDDDFRLVFSPEDFAHVTEMWDQGLHEEAYQFVSQRVEPDQAERFREILELTSGHVEAAEHGGDDDDVLERINEAVADGRFFAQLAPARLDQSYSYYRGGFHGVPVDAALSGELQNGAHATDETMSGSRDIYSEIFHLVREGVHPDEMEQLRHEAEMEYGELDAAITFTSATRFYQEISARRQRGVVPVTAAAAAIAGVEKQRYDAATDADDVGCVICIVDYEDGDELGVMPCASRHRFHDKCLAEWLARSLSCPLCRHPLLPMELHA</sequence>
<accession>A0A835E443</accession>
<dbReference type="InterPro" id="IPR013083">
    <property type="entry name" value="Znf_RING/FYVE/PHD"/>
</dbReference>
<dbReference type="PANTHER" id="PTHR45931:SF3">
    <property type="entry name" value="RING ZINC FINGER-CONTAINING PROTEIN"/>
    <property type="match status" value="1"/>
</dbReference>
<evidence type="ECO:0000256" key="1">
    <source>
        <dbReference type="ARBA" id="ARBA00022723"/>
    </source>
</evidence>
<dbReference type="Gramene" id="Dexi8B01G0002650.1">
    <property type="protein sequence ID" value="Dexi8B01G0002650.1:cds"/>
    <property type="gene ID" value="Dexi8B01G0002650"/>
</dbReference>
<dbReference type="CDD" id="cd16454">
    <property type="entry name" value="RING-H2_PA-TM-RING"/>
    <property type="match status" value="1"/>
</dbReference>
<dbReference type="GO" id="GO:0006511">
    <property type="term" value="P:ubiquitin-dependent protein catabolic process"/>
    <property type="evidence" value="ECO:0007669"/>
    <property type="project" value="TreeGrafter"/>
</dbReference>
<evidence type="ECO:0000256" key="2">
    <source>
        <dbReference type="ARBA" id="ARBA00022771"/>
    </source>
</evidence>
<name>A0A835E443_9POAL</name>
<dbReference type="SUPFAM" id="SSF57850">
    <property type="entry name" value="RING/U-box"/>
    <property type="match status" value="1"/>
</dbReference>
<evidence type="ECO:0000256" key="3">
    <source>
        <dbReference type="ARBA" id="ARBA00022833"/>
    </source>
</evidence>
<organism evidence="7 8">
    <name type="scientific">Digitaria exilis</name>
    <dbReference type="NCBI Taxonomy" id="1010633"/>
    <lineage>
        <taxon>Eukaryota</taxon>
        <taxon>Viridiplantae</taxon>
        <taxon>Streptophyta</taxon>
        <taxon>Embryophyta</taxon>
        <taxon>Tracheophyta</taxon>
        <taxon>Spermatophyta</taxon>
        <taxon>Magnoliopsida</taxon>
        <taxon>Liliopsida</taxon>
        <taxon>Poales</taxon>
        <taxon>Poaceae</taxon>
        <taxon>PACMAD clade</taxon>
        <taxon>Panicoideae</taxon>
        <taxon>Panicodae</taxon>
        <taxon>Paniceae</taxon>
        <taxon>Anthephorinae</taxon>
        <taxon>Digitaria</taxon>
    </lineage>
</organism>
<dbReference type="GO" id="GO:0005634">
    <property type="term" value="C:nucleus"/>
    <property type="evidence" value="ECO:0007669"/>
    <property type="project" value="TreeGrafter"/>
</dbReference>
<keyword evidence="3" id="KW-0862">Zinc</keyword>
<dbReference type="EMBL" id="JACEFO010002347">
    <property type="protein sequence ID" value="KAF8664704.1"/>
    <property type="molecule type" value="Genomic_DNA"/>
</dbReference>
<dbReference type="OrthoDB" id="696294at2759"/>
<evidence type="ECO:0000313" key="8">
    <source>
        <dbReference type="Proteomes" id="UP000636709"/>
    </source>
</evidence>
<dbReference type="GO" id="GO:0008270">
    <property type="term" value="F:zinc ion binding"/>
    <property type="evidence" value="ECO:0007669"/>
    <property type="project" value="UniProtKB-KW"/>
</dbReference>
<feature type="region of interest" description="Disordered" evidence="5">
    <location>
        <begin position="1"/>
        <end position="38"/>
    </location>
</feature>
<keyword evidence="2 4" id="KW-0863">Zinc-finger</keyword>
<dbReference type="AlphaFoldDB" id="A0A835E443"/>
<dbReference type="Proteomes" id="UP000636709">
    <property type="component" value="Unassembled WGS sequence"/>
</dbReference>
<dbReference type="InterPro" id="IPR001841">
    <property type="entry name" value="Znf_RING"/>
</dbReference>
<dbReference type="InterPro" id="IPR051834">
    <property type="entry name" value="RING_finger_E3_ligase"/>
</dbReference>
<gene>
    <name evidence="7" type="ORF">HU200_054421</name>
</gene>
<dbReference type="Pfam" id="PF13639">
    <property type="entry name" value="zf-RING_2"/>
    <property type="match status" value="1"/>
</dbReference>
<evidence type="ECO:0000259" key="6">
    <source>
        <dbReference type="PROSITE" id="PS50089"/>
    </source>
</evidence>
<evidence type="ECO:0000256" key="5">
    <source>
        <dbReference type="SAM" id="MobiDB-lite"/>
    </source>
</evidence>
<comment type="caution">
    <text evidence="7">The sequence shown here is derived from an EMBL/GenBank/DDBJ whole genome shotgun (WGS) entry which is preliminary data.</text>
</comment>
<keyword evidence="8" id="KW-1185">Reference proteome</keyword>
<dbReference type="GO" id="GO:0061630">
    <property type="term" value="F:ubiquitin protein ligase activity"/>
    <property type="evidence" value="ECO:0007669"/>
    <property type="project" value="TreeGrafter"/>
</dbReference>
<protein>
    <recommendedName>
        <fullName evidence="6">RING-type domain-containing protein</fullName>
    </recommendedName>
</protein>
<keyword evidence="1" id="KW-0479">Metal-binding</keyword>
<feature type="compositionally biased region" description="Acidic residues" evidence="5">
    <location>
        <begin position="1"/>
        <end position="11"/>
    </location>
</feature>
<evidence type="ECO:0000313" key="7">
    <source>
        <dbReference type="EMBL" id="KAF8664704.1"/>
    </source>
</evidence>
<dbReference type="PANTHER" id="PTHR45931">
    <property type="entry name" value="SI:CH211-59O9.10"/>
    <property type="match status" value="1"/>
</dbReference>